<feature type="coiled-coil region" evidence="1">
    <location>
        <begin position="677"/>
        <end position="704"/>
    </location>
</feature>
<dbReference type="PANTHER" id="PTHR46524">
    <property type="entry name" value="CW-TYPE ZINC FINGER"/>
    <property type="match status" value="1"/>
</dbReference>
<feature type="compositionally biased region" description="Polar residues" evidence="2">
    <location>
        <begin position="462"/>
        <end position="478"/>
    </location>
</feature>
<evidence type="ECO:0000256" key="1">
    <source>
        <dbReference type="SAM" id="Coils"/>
    </source>
</evidence>
<dbReference type="EMBL" id="OZ075124">
    <property type="protein sequence ID" value="CAL4922632.1"/>
    <property type="molecule type" value="Genomic_DNA"/>
</dbReference>
<dbReference type="Pfam" id="PF24756">
    <property type="entry name" value="THD_CWZF3-5-7"/>
    <property type="match status" value="1"/>
</dbReference>
<feature type="region of interest" description="Disordered" evidence="2">
    <location>
        <begin position="1"/>
        <end position="39"/>
    </location>
</feature>
<keyword evidence="5" id="KW-1185">Reference proteome</keyword>
<dbReference type="Proteomes" id="UP001497457">
    <property type="component" value="Chromosome 14rd"/>
</dbReference>
<reference evidence="4" key="1">
    <citation type="submission" date="2024-10" db="EMBL/GenBank/DDBJ databases">
        <authorList>
            <person name="Ryan C."/>
        </authorList>
    </citation>
    <scope>NUCLEOTIDE SEQUENCE [LARGE SCALE GENOMIC DNA]</scope>
</reference>
<protein>
    <recommendedName>
        <fullName evidence="3">CWZF3/5/7 THD domain-containing protein</fullName>
    </recommendedName>
</protein>
<feature type="region of interest" description="Disordered" evidence="2">
    <location>
        <begin position="769"/>
        <end position="814"/>
    </location>
</feature>
<feature type="domain" description="CWZF3/5/7 THD" evidence="3">
    <location>
        <begin position="716"/>
        <end position="897"/>
    </location>
</feature>
<feature type="region of interest" description="Disordered" evidence="2">
    <location>
        <begin position="452"/>
        <end position="478"/>
    </location>
</feature>
<evidence type="ECO:0000313" key="4">
    <source>
        <dbReference type="EMBL" id="CAL4922632.1"/>
    </source>
</evidence>
<evidence type="ECO:0000313" key="5">
    <source>
        <dbReference type="Proteomes" id="UP001497457"/>
    </source>
</evidence>
<evidence type="ECO:0000256" key="2">
    <source>
        <dbReference type="SAM" id="MobiDB-lite"/>
    </source>
</evidence>
<name>A0ABC8XB13_9POAL</name>
<sequence length="897" mass="98507">MPSLGGARREGVGSCGGIRLADDAEELEEGEARSDGDGEAFFDPDVALSYIDKKLQHVLGHFQKDFEGGVPAKNLGSIYGRYGSFLPTYQRSPLLHQSRSPHIAANISTSRSPYQPSAEQMDRNPFMVAIESISRNNGSGEPSSSDLLKKERCSSTNDEEVAAIYSGLGLDISSSSPIEGSPDRLGGVSPVFSKVPYESPRTILQVMTCFLVPGGFLLSPLHGNLLQLTGKVAPMLKKWDTHLDMENVPRAFEGHSQSSLLPGPVIGHVAKKMKLSSKEKMHVKKTRKDKGDASVIVTKEVNTEMPACQEIISDMPASTTKVKGESQFAQGKTGNTCISRPSQQNDNIQLKEQISSNDLATDKTEVIKEQATKYTENSSFENLQTCILAQKGGPKIKVGKVDIGLEERDAYHHKFSSFDRKRKAKVKDEKKFEAAIVDCECDKNRNKEWGVGPCDDSRNVPVKQTFSSNRTGDGNPQTEVKTMHKERHVSAAVSYDLMDDDNCTHSSAADMARKHATELKSYHFEKNSKSHKDLDETLPNRCQGNMQRDLLEDRSAQGELRQKEKIIDTSNENESGLVTYESKKGSGTFRPLGVSFKKEKSTLNNQDSQNPVAQVVSLPMEEGKEKSCPTSVKSDPLKMKAKLTRSNIENGVQHRTAEQAISNPSDTSPMRKDGSVVTFALKEARDLKHKANDLKNKGQELKSTGLYFEAALKFLHMYSETAKLCTFCAYEYERCKKMAAAALAYKCVEVAYLKAAYYKHPSASKDRQELQAAVQIAPGESPSSSAQDIDNMNSHGSSKHSSTKGGNAPQVSGNHLPLAVHTQAHLLRLLAYTNDVNLAFDATRKSQLMIASAAGSHERRESVDNGLSSVKTVLDLNFSNVNELPRLVRVSMESIST</sequence>
<dbReference type="InterPro" id="IPR055300">
    <property type="entry name" value="CWZF3/5/7"/>
</dbReference>
<evidence type="ECO:0000259" key="3">
    <source>
        <dbReference type="Pfam" id="PF24756"/>
    </source>
</evidence>
<dbReference type="PANTHER" id="PTHR46524:SF7">
    <property type="entry name" value="CW-TYPE ZINC FINGER"/>
    <property type="match status" value="1"/>
</dbReference>
<keyword evidence="1" id="KW-0175">Coiled coil</keyword>
<organism evidence="4 5">
    <name type="scientific">Urochloa decumbens</name>
    <dbReference type="NCBI Taxonomy" id="240449"/>
    <lineage>
        <taxon>Eukaryota</taxon>
        <taxon>Viridiplantae</taxon>
        <taxon>Streptophyta</taxon>
        <taxon>Embryophyta</taxon>
        <taxon>Tracheophyta</taxon>
        <taxon>Spermatophyta</taxon>
        <taxon>Magnoliopsida</taxon>
        <taxon>Liliopsida</taxon>
        <taxon>Poales</taxon>
        <taxon>Poaceae</taxon>
        <taxon>PACMAD clade</taxon>
        <taxon>Panicoideae</taxon>
        <taxon>Panicodae</taxon>
        <taxon>Paniceae</taxon>
        <taxon>Melinidinae</taxon>
        <taxon>Urochloa</taxon>
    </lineage>
</organism>
<dbReference type="AlphaFoldDB" id="A0ABC8XB13"/>
<dbReference type="InterPro" id="IPR056406">
    <property type="entry name" value="THD_CWZF3/5/7"/>
</dbReference>
<gene>
    <name evidence="4" type="ORF">URODEC1_LOCUS21824</name>
</gene>
<proteinExistence type="predicted"/>
<feature type="compositionally biased region" description="Polar residues" evidence="2">
    <location>
        <begin position="781"/>
        <end position="793"/>
    </location>
</feature>
<accession>A0ABC8XB13</accession>